<keyword evidence="2" id="KW-1133">Transmembrane helix</keyword>
<gene>
    <name evidence="3" type="ORF">LAESUDRAFT_77405</name>
</gene>
<dbReference type="InParanoid" id="A0A165F0Z8"/>
<feature type="transmembrane region" description="Helical" evidence="2">
    <location>
        <begin position="83"/>
        <end position="107"/>
    </location>
</feature>
<feature type="compositionally biased region" description="Basic residues" evidence="1">
    <location>
        <begin position="726"/>
        <end position="740"/>
    </location>
</feature>
<evidence type="ECO:0000256" key="2">
    <source>
        <dbReference type="SAM" id="Phobius"/>
    </source>
</evidence>
<keyword evidence="2" id="KW-0472">Membrane</keyword>
<feature type="compositionally biased region" description="Polar residues" evidence="1">
    <location>
        <begin position="329"/>
        <end position="340"/>
    </location>
</feature>
<feature type="region of interest" description="Disordered" evidence="1">
    <location>
        <begin position="485"/>
        <end position="505"/>
    </location>
</feature>
<feature type="region of interest" description="Disordered" evidence="1">
    <location>
        <begin position="518"/>
        <end position="556"/>
    </location>
</feature>
<organism evidence="3 4">
    <name type="scientific">Laetiporus sulphureus 93-53</name>
    <dbReference type="NCBI Taxonomy" id="1314785"/>
    <lineage>
        <taxon>Eukaryota</taxon>
        <taxon>Fungi</taxon>
        <taxon>Dikarya</taxon>
        <taxon>Basidiomycota</taxon>
        <taxon>Agaricomycotina</taxon>
        <taxon>Agaricomycetes</taxon>
        <taxon>Polyporales</taxon>
        <taxon>Laetiporus</taxon>
    </lineage>
</organism>
<accession>A0A165F0Z8</accession>
<feature type="region of interest" description="Disordered" evidence="1">
    <location>
        <begin position="573"/>
        <end position="758"/>
    </location>
</feature>
<keyword evidence="4" id="KW-1185">Reference proteome</keyword>
<feature type="transmembrane region" description="Helical" evidence="2">
    <location>
        <begin position="12"/>
        <end position="30"/>
    </location>
</feature>
<keyword evidence="2" id="KW-0812">Transmembrane</keyword>
<feature type="region of interest" description="Disordered" evidence="1">
    <location>
        <begin position="431"/>
        <end position="454"/>
    </location>
</feature>
<feature type="compositionally biased region" description="Basic and acidic residues" evidence="1">
    <location>
        <begin position="749"/>
        <end position="758"/>
    </location>
</feature>
<dbReference type="STRING" id="1314785.A0A165F0Z8"/>
<feature type="compositionally biased region" description="Polar residues" evidence="1">
    <location>
        <begin position="431"/>
        <end position="443"/>
    </location>
</feature>
<dbReference type="AlphaFoldDB" id="A0A165F0Z8"/>
<reference evidence="3 4" key="1">
    <citation type="journal article" date="2016" name="Mol. Biol. Evol.">
        <title>Comparative Genomics of Early-Diverging Mushroom-Forming Fungi Provides Insights into the Origins of Lignocellulose Decay Capabilities.</title>
        <authorList>
            <person name="Nagy L.G."/>
            <person name="Riley R."/>
            <person name="Tritt A."/>
            <person name="Adam C."/>
            <person name="Daum C."/>
            <person name="Floudas D."/>
            <person name="Sun H."/>
            <person name="Yadav J.S."/>
            <person name="Pangilinan J."/>
            <person name="Larsson K.H."/>
            <person name="Matsuura K."/>
            <person name="Barry K."/>
            <person name="Labutti K."/>
            <person name="Kuo R."/>
            <person name="Ohm R.A."/>
            <person name="Bhattacharya S.S."/>
            <person name="Shirouzu T."/>
            <person name="Yoshinaga Y."/>
            <person name="Martin F.M."/>
            <person name="Grigoriev I.V."/>
            <person name="Hibbett D.S."/>
        </authorList>
    </citation>
    <scope>NUCLEOTIDE SEQUENCE [LARGE SCALE GENOMIC DNA]</scope>
    <source>
        <strain evidence="3 4">93-53</strain>
    </source>
</reference>
<dbReference type="EMBL" id="KV427616">
    <property type="protein sequence ID" value="KZT08137.1"/>
    <property type="molecule type" value="Genomic_DNA"/>
</dbReference>
<sequence length="758" mass="82688">MRQHVLLTSEGLAYFSIALLDFLVHVIPAVDRSLGVFKPLDILTGAASSIPLLLYTLFLYFFTASDFIPTLPEHFRIVARYSLLFLIPEIIAANELASFVSISYRIFGNTVEVGFVDQATHIGFDSLTLGLLIVFQMIVFTIAFYRLEKAFENRRNIKVANRTGNGAALKAHLFNGLGWIVAGTLLGSIESMVGLAEGGFALALTRRILRLLGHSSLIIGVFNGMDTVEDFHIFKLEAGQQRRRSRLLALISSPRQSTFYKVSGYQLDTETGRPVAQAIRNRLSSATSDIVEELRSISIRFQPGATPRSSVRATEDAGGSSGFTYITGSYSNTNTSTRATNVHPRPGTPPLLTSGPPVPRIPRPQRVTIHYGQGRPPILELRRFSDLLDIRSLVRLTQVDPYIDPYNLHTQSLPAHVAMQGLGVTAPARRSSPTLPSLPTNYATEDASGVPPLRSATDSQLSIAPSSAIISSVVRADRVFARHTYSGPQSIRQGRERTPSSPSDSMDFVHAIAEQFPDTPQTPKWFSRPDRRSMPEEVLSTHKSSGSEGTVGTLGGPLARQERSFEQLARALASADHPVPETPGQPTGETRGAQQAAAESPAMRMSDESQTAAAFPTPISMDMPSPRAPQRPEEPNTSTERTKRRARRISARASRALQDIGNASGSRAVGAEDRSMPPARSMPVRIKSVGNAPMRWTPTPTSSSMSTRDSVAVELGAVSEQELAPRRRPRKRSTGARRKSVIPTVLVAEPRRKSTSED</sequence>
<dbReference type="OrthoDB" id="3219582at2759"/>
<feature type="region of interest" description="Disordered" evidence="1">
    <location>
        <begin position="329"/>
        <end position="360"/>
    </location>
</feature>
<dbReference type="RefSeq" id="XP_040765877.1">
    <property type="nucleotide sequence ID" value="XM_040913817.1"/>
</dbReference>
<evidence type="ECO:0000313" key="3">
    <source>
        <dbReference type="EMBL" id="KZT08137.1"/>
    </source>
</evidence>
<protein>
    <submittedName>
        <fullName evidence="3">Uncharacterized protein</fullName>
    </submittedName>
</protein>
<dbReference type="GeneID" id="63830845"/>
<feature type="compositionally biased region" description="Polar residues" evidence="1">
    <location>
        <begin position="541"/>
        <end position="550"/>
    </location>
</feature>
<proteinExistence type="predicted"/>
<evidence type="ECO:0000313" key="4">
    <source>
        <dbReference type="Proteomes" id="UP000076871"/>
    </source>
</evidence>
<feature type="compositionally biased region" description="Low complexity" evidence="1">
    <location>
        <begin position="697"/>
        <end position="707"/>
    </location>
</feature>
<name>A0A165F0Z8_9APHY</name>
<feature type="transmembrane region" description="Helical" evidence="2">
    <location>
        <begin position="42"/>
        <end position="62"/>
    </location>
</feature>
<dbReference type="Proteomes" id="UP000076871">
    <property type="component" value="Unassembled WGS sequence"/>
</dbReference>
<feature type="transmembrane region" description="Helical" evidence="2">
    <location>
        <begin position="127"/>
        <end position="147"/>
    </location>
</feature>
<evidence type="ECO:0000256" key="1">
    <source>
        <dbReference type="SAM" id="MobiDB-lite"/>
    </source>
</evidence>